<dbReference type="EMBL" id="AVBH01000341">
    <property type="protein sequence ID" value="KGO97528.1"/>
    <property type="molecule type" value="Genomic_DNA"/>
</dbReference>
<keyword evidence="21" id="KW-1185">Reference proteome</keyword>
<evidence type="ECO:0000256" key="2">
    <source>
        <dbReference type="ARBA" id="ARBA00005582"/>
    </source>
</evidence>
<reference evidence="20 21" key="1">
    <citation type="submission" date="2013-08" db="EMBL/GenBank/DDBJ databases">
        <title>Genomic analysis of Lysobacter defluvii.</title>
        <authorList>
            <person name="Wang Q."/>
            <person name="Wang G."/>
        </authorList>
    </citation>
    <scope>NUCLEOTIDE SEQUENCE [LARGE SCALE GENOMIC DNA]</scope>
    <source>
        <strain evidence="20 21">IMMIB APB-9</strain>
    </source>
</reference>
<evidence type="ECO:0000256" key="4">
    <source>
        <dbReference type="ARBA" id="ARBA00022705"/>
    </source>
</evidence>
<protein>
    <recommendedName>
        <fullName evidence="13">8-oxo-dGTP diphosphatase</fullName>
        <ecNumber evidence="12">3.6.1.55</ecNumber>
    </recommendedName>
    <alternativeName>
        <fullName evidence="16">7,8-dihydro-8-oxoguanine-triphosphatase</fullName>
    </alternativeName>
    <alternativeName>
        <fullName evidence="15">Mutator protein MutT</fullName>
    </alternativeName>
    <alternativeName>
        <fullName evidence="14">dGTP pyrophosphohydrolase</fullName>
    </alternativeName>
</protein>
<comment type="caution">
    <text evidence="20">The sequence shown here is derived from an EMBL/GenBank/DDBJ whole genome shotgun (WGS) entry which is preliminary data.</text>
</comment>
<evidence type="ECO:0000256" key="8">
    <source>
        <dbReference type="ARBA" id="ARBA00022842"/>
    </source>
</evidence>
<evidence type="ECO:0000313" key="21">
    <source>
        <dbReference type="Proteomes" id="UP000030003"/>
    </source>
</evidence>
<dbReference type="eggNOG" id="COG0352">
    <property type="taxonomic scope" value="Bacteria"/>
</dbReference>
<keyword evidence="8 18" id="KW-0460">Magnesium</keyword>
<dbReference type="Pfam" id="PF14815">
    <property type="entry name" value="NUDIX_4"/>
    <property type="match status" value="1"/>
</dbReference>
<proteinExistence type="inferred from homology"/>
<feature type="binding site" evidence="17">
    <location>
        <begin position="29"/>
        <end position="32"/>
    </location>
    <ligand>
        <name>8-oxo-dGTP</name>
        <dbReference type="ChEBI" id="CHEBI:77896"/>
    </ligand>
</feature>
<evidence type="ECO:0000256" key="3">
    <source>
        <dbReference type="ARBA" id="ARBA00022457"/>
    </source>
</evidence>
<dbReference type="InterPro" id="IPR020084">
    <property type="entry name" value="NUDIX_hydrolase_CS"/>
</dbReference>
<evidence type="ECO:0000313" key="20">
    <source>
        <dbReference type="EMBL" id="KGO97528.1"/>
    </source>
</evidence>
<dbReference type="InterPro" id="IPR013785">
    <property type="entry name" value="Aldolase_TIM"/>
</dbReference>
<feature type="binding site" evidence="18">
    <location>
        <position position="32"/>
    </location>
    <ligand>
        <name>Mg(2+)</name>
        <dbReference type="ChEBI" id="CHEBI:18420"/>
    </ligand>
</feature>
<dbReference type="GO" id="GO:0035539">
    <property type="term" value="F:8-oxo-7,8-dihydrodeoxyguanosine triphosphate pyrophosphatase activity"/>
    <property type="evidence" value="ECO:0007669"/>
    <property type="project" value="UniProtKB-EC"/>
</dbReference>
<dbReference type="GO" id="GO:0008413">
    <property type="term" value="F:8-oxo-7,8-dihydroguanosine triphosphate pyrophosphatase activity"/>
    <property type="evidence" value="ECO:0007669"/>
    <property type="project" value="InterPro"/>
</dbReference>
<evidence type="ECO:0000256" key="1">
    <source>
        <dbReference type="ARBA" id="ARBA00001946"/>
    </source>
</evidence>
<organism evidence="20 21">
    <name type="scientific">Lysobacter defluvii IMMIB APB-9 = DSM 18482</name>
    <dbReference type="NCBI Taxonomy" id="1385515"/>
    <lineage>
        <taxon>Bacteria</taxon>
        <taxon>Pseudomonadati</taxon>
        <taxon>Pseudomonadota</taxon>
        <taxon>Gammaproteobacteria</taxon>
        <taxon>Lysobacterales</taxon>
        <taxon>Lysobacteraceae</taxon>
        <taxon>Novilysobacter</taxon>
    </lineage>
</organism>
<evidence type="ECO:0000256" key="9">
    <source>
        <dbReference type="ARBA" id="ARBA00023204"/>
    </source>
</evidence>
<keyword evidence="4" id="KW-0235">DNA replication</keyword>
<dbReference type="SUPFAM" id="SSF51391">
    <property type="entry name" value="Thiamin phosphate synthase"/>
    <property type="match status" value="1"/>
</dbReference>
<dbReference type="InterPro" id="IPR003561">
    <property type="entry name" value="Mutator_MutT"/>
</dbReference>
<dbReference type="NCBIfam" id="TIGR00586">
    <property type="entry name" value="mutt"/>
    <property type="match status" value="1"/>
</dbReference>
<dbReference type="EC" id="3.6.1.55" evidence="12"/>
<comment type="catalytic activity">
    <reaction evidence="11">
        <text>8-oxo-GTP + H2O = 8-oxo-GMP + diphosphate + H(+)</text>
        <dbReference type="Rhea" id="RHEA:67616"/>
        <dbReference type="ChEBI" id="CHEBI:15377"/>
        <dbReference type="ChEBI" id="CHEBI:15378"/>
        <dbReference type="ChEBI" id="CHEBI:33019"/>
        <dbReference type="ChEBI" id="CHEBI:143553"/>
        <dbReference type="ChEBI" id="CHEBI:145694"/>
    </reaction>
</comment>
<dbReference type="PROSITE" id="PS51462">
    <property type="entry name" value="NUDIX"/>
    <property type="match status" value="1"/>
</dbReference>
<comment type="similarity">
    <text evidence="2">Belongs to the Nudix hydrolase family.</text>
</comment>
<evidence type="ECO:0000256" key="5">
    <source>
        <dbReference type="ARBA" id="ARBA00022723"/>
    </source>
</evidence>
<accession>A0A0A0M3H5</accession>
<evidence type="ECO:0000256" key="15">
    <source>
        <dbReference type="ARBA" id="ARBA00041979"/>
    </source>
</evidence>
<dbReference type="GO" id="GO:0006281">
    <property type="term" value="P:DNA repair"/>
    <property type="evidence" value="ECO:0007669"/>
    <property type="project" value="UniProtKB-KW"/>
</dbReference>
<dbReference type="Gene3D" id="3.90.79.10">
    <property type="entry name" value="Nucleoside Triphosphate Pyrophosphohydrolase"/>
    <property type="match status" value="1"/>
</dbReference>
<dbReference type="RefSeq" id="WP_231553235.1">
    <property type="nucleotide sequence ID" value="NZ_AVBH01000341.1"/>
</dbReference>
<evidence type="ECO:0000256" key="16">
    <source>
        <dbReference type="ARBA" id="ARBA00042798"/>
    </source>
</evidence>
<dbReference type="PRINTS" id="PR00502">
    <property type="entry name" value="NUDIXFAMILY"/>
</dbReference>
<keyword evidence="3" id="KW-0515">Mutator protein</keyword>
<name>A0A0A0M3H5_9GAMM</name>
<evidence type="ECO:0000256" key="6">
    <source>
        <dbReference type="ARBA" id="ARBA00022763"/>
    </source>
</evidence>
<evidence type="ECO:0000256" key="18">
    <source>
        <dbReference type="PIRSR" id="PIRSR603561-2"/>
    </source>
</evidence>
<dbReference type="PROSITE" id="PS00893">
    <property type="entry name" value="NUDIX_BOX"/>
    <property type="match status" value="1"/>
</dbReference>
<evidence type="ECO:0000256" key="7">
    <source>
        <dbReference type="ARBA" id="ARBA00022801"/>
    </source>
</evidence>
<evidence type="ECO:0000256" key="10">
    <source>
        <dbReference type="ARBA" id="ARBA00035861"/>
    </source>
</evidence>
<dbReference type="GO" id="GO:0044715">
    <property type="term" value="F:8-oxo-dGDP phosphatase activity"/>
    <property type="evidence" value="ECO:0007669"/>
    <property type="project" value="TreeGrafter"/>
</dbReference>
<dbReference type="CDD" id="cd03425">
    <property type="entry name" value="NUDIX_MutT_NudA_like"/>
    <property type="match status" value="1"/>
</dbReference>
<dbReference type="STRING" id="1385515.GCA_000423325_01973"/>
<feature type="binding site" evidence="17">
    <location>
        <position position="18"/>
    </location>
    <ligand>
        <name>8-oxo-dGTP</name>
        <dbReference type="ChEBI" id="CHEBI:77896"/>
    </ligand>
</feature>
<dbReference type="GO" id="GO:0006260">
    <property type="term" value="P:DNA replication"/>
    <property type="evidence" value="ECO:0007669"/>
    <property type="project" value="UniProtKB-KW"/>
</dbReference>
<dbReference type="eggNOG" id="COG0494">
    <property type="taxonomic scope" value="Bacteria"/>
</dbReference>
<comment type="catalytic activity">
    <reaction evidence="10">
        <text>8-oxo-dGTP + H2O = 8-oxo-dGMP + diphosphate + H(+)</text>
        <dbReference type="Rhea" id="RHEA:31575"/>
        <dbReference type="ChEBI" id="CHEBI:15377"/>
        <dbReference type="ChEBI" id="CHEBI:15378"/>
        <dbReference type="ChEBI" id="CHEBI:33019"/>
        <dbReference type="ChEBI" id="CHEBI:63224"/>
        <dbReference type="ChEBI" id="CHEBI:77896"/>
        <dbReference type="EC" id="3.6.1.55"/>
    </reaction>
</comment>
<sequence length="211" mass="23380">MVAAVLRDTRGRILLTRRTEGRDLAGRWEFPGGKREPGETPEQALVREIDEELGIRIEAIGERLINVPQRYPDKRLTLDVRDIPRWSGHPRGREGQALVWVPPQKLRSYEMPPADRPVVAALDHPDRYLVTPTPGEDDDAWLGALARALEGGVRLVQLRAPGLDTARWEGLVARAAALCEQWGARALVNGDAAFAARHGLGLHLPARQLLA</sequence>
<dbReference type="PANTHER" id="PTHR47707">
    <property type="entry name" value="8-OXO-DGTP DIPHOSPHATASE"/>
    <property type="match status" value="1"/>
</dbReference>
<dbReference type="InterPro" id="IPR036206">
    <property type="entry name" value="ThiamineP_synth_sf"/>
</dbReference>
<keyword evidence="9" id="KW-0234">DNA repair</keyword>
<dbReference type="Pfam" id="PF02581">
    <property type="entry name" value="TMP-TENI"/>
    <property type="match status" value="1"/>
</dbReference>
<dbReference type="GO" id="GO:0044716">
    <property type="term" value="F:8-oxo-GDP phosphatase activity"/>
    <property type="evidence" value="ECO:0007669"/>
    <property type="project" value="TreeGrafter"/>
</dbReference>
<feature type="binding site" evidence="18">
    <location>
        <position position="52"/>
    </location>
    <ligand>
        <name>Mg(2+)</name>
        <dbReference type="ChEBI" id="CHEBI:18420"/>
    </ligand>
</feature>
<dbReference type="InterPro" id="IPR020476">
    <property type="entry name" value="Nudix_hydrolase"/>
</dbReference>
<keyword evidence="6" id="KW-0227">DNA damage</keyword>
<feature type="domain" description="Nudix hydrolase" evidence="19">
    <location>
        <begin position="1"/>
        <end position="124"/>
    </location>
</feature>
<dbReference type="AlphaFoldDB" id="A0A0A0M3H5"/>
<dbReference type="Gene3D" id="3.20.20.70">
    <property type="entry name" value="Aldolase class I"/>
    <property type="match status" value="1"/>
</dbReference>
<evidence type="ECO:0000256" key="13">
    <source>
        <dbReference type="ARBA" id="ARBA00040794"/>
    </source>
</evidence>
<evidence type="ECO:0000259" key="19">
    <source>
        <dbReference type="PROSITE" id="PS51462"/>
    </source>
</evidence>
<feature type="non-terminal residue" evidence="20">
    <location>
        <position position="211"/>
    </location>
</feature>
<evidence type="ECO:0000256" key="17">
    <source>
        <dbReference type="PIRSR" id="PIRSR603561-1"/>
    </source>
</evidence>
<evidence type="ECO:0000256" key="12">
    <source>
        <dbReference type="ARBA" id="ARBA00038905"/>
    </source>
</evidence>
<evidence type="ECO:0000256" key="11">
    <source>
        <dbReference type="ARBA" id="ARBA00036904"/>
    </source>
</evidence>
<dbReference type="InterPro" id="IPR047127">
    <property type="entry name" value="MutT-like"/>
</dbReference>
<dbReference type="InterPro" id="IPR029119">
    <property type="entry name" value="MutY_C"/>
</dbReference>
<dbReference type="InterPro" id="IPR015797">
    <property type="entry name" value="NUDIX_hydrolase-like_dom_sf"/>
</dbReference>
<dbReference type="Proteomes" id="UP000030003">
    <property type="component" value="Unassembled WGS sequence"/>
</dbReference>
<dbReference type="GO" id="GO:0046872">
    <property type="term" value="F:metal ion binding"/>
    <property type="evidence" value="ECO:0007669"/>
    <property type="project" value="UniProtKB-KW"/>
</dbReference>
<dbReference type="PANTHER" id="PTHR47707:SF1">
    <property type="entry name" value="NUDIX HYDROLASE FAMILY PROTEIN"/>
    <property type="match status" value="1"/>
</dbReference>
<dbReference type="InterPro" id="IPR022998">
    <property type="entry name" value="ThiamineP_synth_TenI"/>
</dbReference>
<dbReference type="SUPFAM" id="SSF55811">
    <property type="entry name" value="Nudix"/>
    <property type="match status" value="1"/>
</dbReference>
<keyword evidence="7" id="KW-0378">Hydrolase</keyword>
<comment type="cofactor">
    <cofactor evidence="1 18">
        <name>Mg(2+)</name>
        <dbReference type="ChEBI" id="CHEBI:18420"/>
    </cofactor>
</comment>
<dbReference type="FunFam" id="3.90.79.10:FF:000014">
    <property type="entry name" value="8-oxo-dGTP diphosphatase MutT"/>
    <property type="match status" value="1"/>
</dbReference>
<dbReference type="GO" id="GO:0009228">
    <property type="term" value="P:thiamine biosynthetic process"/>
    <property type="evidence" value="ECO:0007669"/>
    <property type="project" value="UniProtKB-KW"/>
</dbReference>
<dbReference type="CDD" id="cd00564">
    <property type="entry name" value="TMP_TenI"/>
    <property type="match status" value="1"/>
</dbReference>
<evidence type="ECO:0000256" key="14">
    <source>
        <dbReference type="ARBA" id="ARBA00041592"/>
    </source>
</evidence>
<gene>
    <name evidence="20" type="ORF">N791_10570</name>
</gene>
<dbReference type="InterPro" id="IPR000086">
    <property type="entry name" value="NUDIX_hydrolase_dom"/>
</dbReference>
<keyword evidence="5 18" id="KW-0479">Metal-binding</keyword>